<evidence type="ECO:0000313" key="2">
    <source>
        <dbReference type="Proteomes" id="UP000316806"/>
    </source>
</evidence>
<dbReference type="Proteomes" id="UP000316806">
    <property type="component" value="Chromosome"/>
</dbReference>
<organism evidence="1 2">
    <name type="scientific">Streptomyces spectabilis</name>
    <dbReference type="NCBI Taxonomy" id="68270"/>
    <lineage>
        <taxon>Bacteria</taxon>
        <taxon>Bacillati</taxon>
        <taxon>Actinomycetota</taxon>
        <taxon>Actinomycetes</taxon>
        <taxon>Kitasatosporales</taxon>
        <taxon>Streptomycetaceae</taxon>
        <taxon>Streptomyces</taxon>
    </lineage>
</organism>
<protein>
    <submittedName>
        <fullName evidence="1">Uncharacterized protein</fullName>
    </submittedName>
</protein>
<gene>
    <name evidence="1" type="ORF">FH965_01605</name>
</gene>
<name>A0A516R1B4_STRST</name>
<evidence type="ECO:0000313" key="1">
    <source>
        <dbReference type="EMBL" id="QDQ09420.1"/>
    </source>
</evidence>
<sequence>MARPQQEQPRKPVADESSLMAAARLTDGLVGCVFGFPARSDGFWWLGFDGALPRSIEQLTDSSSVFANPAWLLRGGQGLCAGSAGSGAGPPEGATTG</sequence>
<dbReference type="AlphaFoldDB" id="A0A516R1B4"/>
<reference evidence="1 2" key="1">
    <citation type="journal article" date="2019" name="J. Ind. Microbiol. Biotechnol.">
        <title>The complete genomic sequence of Streptomyces spectabilis NRRL-2792 and identification of secondary metabolite biosynthetic gene clusters.</title>
        <authorList>
            <person name="Sinha A."/>
            <person name="Phillips-Salemka S."/>
            <person name="Niraula T.A."/>
            <person name="Short K.A."/>
            <person name="Niraula N.P."/>
        </authorList>
    </citation>
    <scope>NUCLEOTIDE SEQUENCE [LARGE SCALE GENOMIC DNA]</scope>
    <source>
        <strain evidence="1 2">NRRL 2792</strain>
    </source>
</reference>
<dbReference type="RefSeq" id="WP_144000998.1">
    <property type="nucleotide sequence ID" value="NZ_CP040916.1"/>
</dbReference>
<dbReference type="EMBL" id="CP040916">
    <property type="protein sequence ID" value="QDQ09420.1"/>
    <property type="molecule type" value="Genomic_DNA"/>
</dbReference>
<accession>A0A516R1B4</accession>
<proteinExistence type="predicted"/>